<evidence type="ECO:0000259" key="4">
    <source>
        <dbReference type="PROSITE" id="PS51752"/>
    </source>
</evidence>
<accession>A0ABP0A2P7</accession>
<keyword evidence="2" id="KW-0430">Lectin</keyword>
<name>A0ABP0A2P7_PIPNA</name>
<feature type="non-terminal residue" evidence="5">
    <location>
        <position position="182"/>
    </location>
</feature>
<organism evidence="5 6">
    <name type="scientific">Pipistrellus nathusii</name>
    <name type="common">Nathusius' pipistrelle</name>
    <dbReference type="NCBI Taxonomy" id="59473"/>
    <lineage>
        <taxon>Eukaryota</taxon>
        <taxon>Metazoa</taxon>
        <taxon>Chordata</taxon>
        <taxon>Craniata</taxon>
        <taxon>Vertebrata</taxon>
        <taxon>Euteleostomi</taxon>
        <taxon>Mammalia</taxon>
        <taxon>Eutheria</taxon>
        <taxon>Laurasiatheria</taxon>
        <taxon>Chiroptera</taxon>
        <taxon>Yangochiroptera</taxon>
        <taxon>Vespertilionidae</taxon>
        <taxon>Pipistrellus</taxon>
    </lineage>
</organism>
<feature type="domain" description="Jacalin-type lectin" evidence="4">
    <location>
        <begin position="36"/>
        <end position="172"/>
    </location>
</feature>
<dbReference type="PANTHER" id="PTHR33589:SF1">
    <property type="entry name" value="ZYMOGEN GRANULE PROTEIN 16 HOMOLOG B"/>
    <property type="match status" value="1"/>
</dbReference>
<feature type="chain" id="PRO_5047278255" description="Jacalin-type lectin domain-containing protein" evidence="3">
    <location>
        <begin position="39"/>
        <end position="182"/>
    </location>
</feature>
<dbReference type="Gene3D" id="2.100.10.30">
    <property type="entry name" value="Jacalin-like lectin domain"/>
    <property type="match status" value="1"/>
</dbReference>
<dbReference type="Pfam" id="PF01419">
    <property type="entry name" value="Jacalin"/>
    <property type="match status" value="1"/>
</dbReference>
<evidence type="ECO:0000256" key="2">
    <source>
        <dbReference type="ARBA" id="ARBA00022734"/>
    </source>
</evidence>
<evidence type="ECO:0000256" key="3">
    <source>
        <dbReference type="SAM" id="SignalP"/>
    </source>
</evidence>
<sequence>MGAHTAWGIKGPVEGAQERETMLLWLTLAVLWSTPCWADQIYGNAKGTYFSSNRDNTNDISGIRMFVSPIGIIRSVQLRYGSKWSRICGLRGGRSTEFLLGPDEYIVGIVGSHGIYIRYLVVFTNMGHWVPFGKKSGYTFTASPSDRGKILTGVFGRTQLLGIRGIGFKWDYPKTVPPPPTP</sequence>
<dbReference type="PANTHER" id="PTHR33589">
    <property type="entry name" value="OS11G0524900 PROTEIN"/>
    <property type="match status" value="1"/>
</dbReference>
<keyword evidence="1 3" id="KW-0732">Signal</keyword>
<evidence type="ECO:0000256" key="1">
    <source>
        <dbReference type="ARBA" id="ARBA00022729"/>
    </source>
</evidence>
<dbReference type="Proteomes" id="UP001314169">
    <property type="component" value="Chromosome 4"/>
</dbReference>
<feature type="non-terminal residue" evidence="5">
    <location>
        <position position="1"/>
    </location>
</feature>
<dbReference type="PROSITE" id="PS51752">
    <property type="entry name" value="JACALIN_LECTIN"/>
    <property type="match status" value="1"/>
</dbReference>
<dbReference type="SUPFAM" id="SSF51101">
    <property type="entry name" value="Mannose-binding lectins"/>
    <property type="match status" value="1"/>
</dbReference>
<evidence type="ECO:0000313" key="6">
    <source>
        <dbReference type="Proteomes" id="UP001314169"/>
    </source>
</evidence>
<dbReference type="SMART" id="SM00915">
    <property type="entry name" value="Jacalin"/>
    <property type="match status" value="1"/>
</dbReference>
<dbReference type="InterPro" id="IPR001229">
    <property type="entry name" value="Jacalin-like_lectin_dom"/>
</dbReference>
<gene>
    <name evidence="5" type="ORF">MPIPNATIZW_LOCUS13088</name>
</gene>
<dbReference type="InterPro" id="IPR036404">
    <property type="entry name" value="Jacalin-like_lectin_dom_sf"/>
</dbReference>
<protein>
    <recommendedName>
        <fullName evidence="4">Jacalin-type lectin domain-containing protein</fullName>
    </recommendedName>
</protein>
<dbReference type="InterPro" id="IPR052321">
    <property type="entry name" value="PolyBind_ProtTraffic"/>
</dbReference>
<keyword evidence="6" id="KW-1185">Reference proteome</keyword>
<evidence type="ECO:0000313" key="5">
    <source>
        <dbReference type="EMBL" id="CAK6444782.1"/>
    </source>
</evidence>
<dbReference type="EMBL" id="OY882861">
    <property type="protein sequence ID" value="CAK6444782.1"/>
    <property type="molecule type" value="Genomic_DNA"/>
</dbReference>
<proteinExistence type="predicted"/>
<reference evidence="5" key="1">
    <citation type="submission" date="2023-12" db="EMBL/GenBank/DDBJ databases">
        <authorList>
            <person name="Brown T."/>
        </authorList>
    </citation>
    <scope>NUCLEOTIDE SEQUENCE</scope>
</reference>
<feature type="signal peptide" evidence="3">
    <location>
        <begin position="1"/>
        <end position="38"/>
    </location>
</feature>